<evidence type="ECO:0000313" key="2">
    <source>
        <dbReference type="EMBL" id="KAH0546511.1"/>
    </source>
</evidence>
<feature type="compositionally biased region" description="Basic residues" evidence="1">
    <location>
        <begin position="256"/>
        <end position="266"/>
    </location>
</feature>
<comment type="caution">
    <text evidence="2">The sequence shown here is derived from an EMBL/GenBank/DDBJ whole genome shotgun (WGS) entry which is preliminary data.</text>
</comment>
<protein>
    <submittedName>
        <fullName evidence="2">Uncharacterized protein</fullName>
    </submittedName>
</protein>
<dbReference type="Proteomes" id="UP000826195">
    <property type="component" value="Unassembled WGS sequence"/>
</dbReference>
<feature type="compositionally biased region" description="Acidic residues" evidence="1">
    <location>
        <begin position="279"/>
        <end position="294"/>
    </location>
</feature>
<feature type="non-terminal residue" evidence="2">
    <location>
        <position position="1"/>
    </location>
</feature>
<name>A0AAV7I8R2_COTGL</name>
<evidence type="ECO:0000313" key="3">
    <source>
        <dbReference type="Proteomes" id="UP000826195"/>
    </source>
</evidence>
<keyword evidence="3" id="KW-1185">Reference proteome</keyword>
<feature type="region of interest" description="Disordered" evidence="1">
    <location>
        <begin position="94"/>
        <end position="115"/>
    </location>
</feature>
<accession>A0AAV7I8R2</accession>
<dbReference type="EMBL" id="JAHXZJ010002237">
    <property type="protein sequence ID" value="KAH0546511.1"/>
    <property type="molecule type" value="Genomic_DNA"/>
</dbReference>
<proteinExistence type="predicted"/>
<gene>
    <name evidence="2" type="ORF">KQX54_010612</name>
</gene>
<sequence>IDAVIENGIVNNEASFSGDINGNTALQKVSVAKTPFESVVDEDSDEEAVDNGCSFVRKPFESILDEDSDCDVDENEHSHQDYYDPFNDLLDMENSNGNSLDECQENTDRSQDEEEEDPDFCLSFVLYLYLIKNPWLQTINTVSFGITVQASTRYKPLLSSSFLKNHRANPRKKPRDFQRVLDCLPLLLPELRQVHTTGGGDKALQPAEHRKLPEKLINVKVDEYVEYIRQKIADLIRPPKKTPSEAAEATKDDKKKNKKKLPKARKGKQDVSSSSESSDSGEDSEASDSEDDTN</sequence>
<evidence type="ECO:0000256" key="1">
    <source>
        <dbReference type="SAM" id="MobiDB-lite"/>
    </source>
</evidence>
<reference evidence="2 3" key="1">
    <citation type="journal article" date="2021" name="J. Hered.">
        <title>A chromosome-level genome assembly of the parasitoid wasp, Cotesia glomerata (Hymenoptera: Braconidae).</title>
        <authorList>
            <person name="Pinto B.J."/>
            <person name="Weis J.J."/>
            <person name="Gamble T."/>
            <person name="Ode P.J."/>
            <person name="Paul R."/>
            <person name="Zaspel J.M."/>
        </authorList>
    </citation>
    <scope>NUCLEOTIDE SEQUENCE [LARGE SCALE GENOMIC DNA]</scope>
    <source>
        <strain evidence="2">CgM1</strain>
    </source>
</reference>
<organism evidence="2 3">
    <name type="scientific">Cotesia glomerata</name>
    <name type="common">Lepidopteran parasitic wasp</name>
    <name type="synonym">Apanteles glomeratus</name>
    <dbReference type="NCBI Taxonomy" id="32391"/>
    <lineage>
        <taxon>Eukaryota</taxon>
        <taxon>Metazoa</taxon>
        <taxon>Ecdysozoa</taxon>
        <taxon>Arthropoda</taxon>
        <taxon>Hexapoda</taxon>
        <taxon>Insecta</taxon>
        <taxon>Pterygota</taxon>
        <taxon>Neoptera</taxon>
        <taxon>Endopterygota</taxon>
        <taxon>Hymenoptera</taxon>
        <taxon>Apocrita</taxon>
        <taxon>Ichneumonoidea</taxon>
        <taxon>Braconidae</taxon>
        <taxon>Microgastrinae</taxon>
        <taxon>Cotesia</taxon>
    </lineage>
</organism>
<dbReference type="AlphaFoldDB" id="A0AAV7I8R2"/>
<feature type="region of interest" description="Disordered" evidence="1">
    <location>
        <begin position="238"/>
        <end position="294"/>
    </location>
</feature>